<comment type="similarity">
    <text evidence="2">Belongs to the cullin family.</text>
</comment>
<dbReference type="Pfam" id="PF00888">
    <property type="entry name" value="Cullin"/>
    <property type="match status" value="1"/>
</dbReference>
<feature type="domain" description="Cullin N-terminal" evidence="7">
    <location>
        <begin position="134"/>
        <end position="352"/>
    </location>
</feature>
<accession>T1HBM2</accession>
<evidence type="ECO:0000256" key="1">
    <source>
        <dbReference type="ARBA" id="ARBA00004906"/>
    </source>
</evidence>
<dbReference type="HOGENOM" id="CLU_004747_5_1_1"/>
<dbReference type="OMA" id="AYINEWQ"/>
<dbReference type="STRING" id="13249.T1HBM2"/>
<keyword evidence="3" id="KW-1017">Isopeptide bond</keyword>
<dbReference type="EnsemblMetazoa" id="RPRC001434-RA">
    <property type="protein sequence ID" value="RPRC001434-PA"/>
    <property type="gene ID" value="RPRC001434"/>
</dbReference>
<protein>
    <recommendedName>
        <fullName evidence="6">Cullin-5</fullName>
    </recommendedName>
</protein>
<proteinExistence type="inferred from homology"/>
<keyword evidence="9" id="KW-1185">Reference proteome</keyword>
<dbReference type="InterPro" id="IPR045093">
    <property type="entry name" value="Cullin"/>
</dbReference>
<organism evidence="8 9">
    <name type="scientific">Rhodnius prolixus</name>
    <name type="common">Triatomid bug</name>
    <dbReference type="NCBI Taxonomy" id="13249"/>
    <lineage>
        <taxon>Eukaryota</taxon>
        <taxon>Metazoa</taxon>
        <taxon>Ecdysozoa</taxon>
        <taxon>Arthropoda</taxon>
        <taxon>Hexapoda</taxon>
        <taxon>Insecta</taxon>
        <taxon>Pterygota</taxon>
        <taxon>Neoptera</taxon>
        <taxon>Paraneoptera</taxon>
        <taxon>Hemiptera</taxon>
        <taxon>Heteroptera</taxon>
        <taxon>Panheteroptera</taxon>
        <taxon>Cimicomorpha</taxon>
        <taxon>Reduviidae</taxon>
        <taxon>Triatominae</taxon>
        <taxon>Rhodnius</taxon>
    </lineage>
</organism>
<dbReference type="PANTHER" id="PTHR11932">
    <property type="entry name" value="CULLIN"/>
    <property type="match status" value="1"/>
</dbReference>
<dbReference type="EMBL" id="ACPB03008552">
    <property type="status" value="NOT_ANNOTATED_CDS"/>
    <property type="molecule type" value="Genomic_DNA"/>
</dbReference>
<keyword evidence="4" id="KW-0833">Ubl conjugation pathway</keyword>
<dbReference type="VEuPathDB" id="VectorBase:RPRC001434"/>
<dbReference type="Proteomes" id="UP000015103">
    <property type="component" value="Unassembled WGS sequence"/>
</dbReference>
<dbReference type="FunFam" id="1.20.1310.10:FF:000014">
    <property type="entry name" value="Cullin 5"/>
    <property type="match status" value="1"/>
</dbReference>
<evidence type="ECO:0000259" key="7">
    <source>
        <dbReference type="Pfam" id="PF00888"/>
    </source>
</evidence>
<evidence type="ECO:0000313" key="9">
    <source>
        <dbReference type="Proteomes" id="UP000015103"/>
    </source>
</evidence>
<evidence type="ECO:0000256" key="3">
    <source>
        <dbReference type="ARBA" id="ARBA00022499"/>
    </source>
</evidence>
<evidence type="ECO:0000256" key="4">
    <source>
        <dbReference type="ARBA" id="ARBA00022786"/>
    </source>
</evidence>
<evidence type="ECO:0000256" key="2">
    <source>
        <dbReference type="ARBA" id="ARBA00006019"/>
    </source>
</evidence>
<name>T1HBM2_RHOPR</name>
<dbReference type="AlphaFoldDB" id="T1HBM2"/>
<reference evidence="8" key="1">
    <citation type="submission" date="2015-05" db="UniProtKB">
        <authorList>
            <consortium name="EnsemblMetazoa"/>
        </authorList>
    </citation>
    <scope>IDENTIFICATION</scope>
</reference>
<evidence type="ECO:0000256" key="5">
    <source>
        <dbReference type="ARBA" id="ARBA00022843"/>
    </source>
</evidence>
<dbReference type="GO" id="GO:0006511">
    <property type="term" value="P:ubiquitin-dependent protein catabolic process"/>
    <property type="evidence" value="ECO:0007669"/>
    <property type="project" value="InterPro"/>
</dbReference>
<dbReference type="InterPro" id="IPR001373">
    <property type="entry name" value="Cullin_N"/>
</dbReference>
<dbReference type="InParanoid" id="T1HBM2"/>
<dbReference type="FunCoup" id="T1HBM2">
    <property type="interactions" value="541"/>
</dbReference>
<sequence length="366" mass="42554">MAAMLKDKGQLTFEDQWPSMRPIILKLLQQEPVTQNEWHGIFYSVHVVCLWDEKGPPKVKDALKDDIMDFIKRAQQRVLSHQEDQALLKTYIAEWRKFFTQCDYLPTPFRQLETSLAGKTVSSVNKKPQNEESIVRKLMLDSWNQINLCSNPEDKLQIYRENFEKAYIDATESFYKMKAPQYLQANGVQNYMKYADVKLREEELRAQKYLEPCSGSVQVECFWLKKNERQLTDCCVNVLVSTFRNTILSECADMIKANETEKLQLMFKLMDRVPDGIAPMLKDLEEHIVNAGLADMVASADVITQDSEKYVERLLGLFNQFSSLVREAFNDDPRFLTARDKAYKQVVNDTTVFRLELPTKQVKLVS</sequence>
<dbReference type="SUPFAM" id="SSF74788">
    <property type="entry name" value="Cullin repeat-like"/>
    <property type="match status" value="1"/>
</dbReference>
<keyword evidence="5" id="KW-0832">Ubl conjugation</keyword>
<evidence type="ECO:0000256" key="6">
    <source>
        <dbReference type="ARBA" id="ARBA00040451"/>
    </source>
</evidence>
<dbReference type="InterPro" id="IPR016159">
    <property type="entry name" value="Cullin_repeat-like_dom_sf"/>
</dbReference>
<comment type="pathway">
    <text evidence="1">Protein modification; protein ubiquitination.</text>
</comment>
<evidence type="ECO:0000313" key="8">
    <source>
        <dbReference type="EnsemblMetazoa" id="RPRC001434-PA"/>
    </source>
</evidence>
<dbReference type="eggNOG" id="KOG2285">
    <property type="taxonomic scope" value="Eukaryota"/>
</dbReference>
<dbReference type="GO" id="GO:0031625">
    <property type="term" value="F:ubiquitin protein ligase binding"/>
    <property type="evidence" value="ECO:0007669"/>
    <property type="project" value="InterPro"/>
</dbReference>
<dbReference type="Gene3D" id="1.20.1310.10">
    <property type="entry name" value="Cullin Repeats"/>
    <property type="match status" value="2"/>
</dbReference>